<sequence>GNDNGTNGNDNGTNGNDNGSGGTCPDGSTQLFTEMGGSADNDVKYQIFADGCEHFRARVRDLAPFMTYDVMIEGVVVGSLQTDDRGRGELRYQGSLPAGFPSVSEGDQITVGPVSGTFWVSCSNSNCNG</sequence>
<accession>A0A956SDW6</accession>
<evidence type="ECO:0000313" key="3">
    <source>
        <dbReference type="Proteomes" id="UP000739538"/>
    </source>
</evidence>
<feature type="region of interest" description="Disordered" evidence="1">
    <location>
        <begin position="1"/>
        <end position="36"/>
    </location>
</feature>
<evidence type="ECO:0000256" key="1">
    <source>
        <dbReference type="SAM" id="MobiDB-lite"/>
    </source>
</evidence>
<protein>
    <submittedName>
        <fullName evidence="2">Uncharacterized protein</fullName>
    </submittedName>
</protein>
<reference evidence="2" key="1">
    <citation type="submission" date="2020-04" db="EMBL/GenBank/DDBJ databases">
        <authorList>
            <person name="Zhang T."/>
        </authorList>
    </citation>
    <scope>NUCLEOTIDE SEQUENCE</scope>
    <source>
        <strain evidence="2">HKST-UBA02</strain>
    </source>
</reference>
<feature type="compositionally biased region" description="Low complexity" evidence="1">
    <location>
        <begin position="1"/>
        <end position="17"/>
    </location>
</feature>
<feature type="non-terminal residue" evidence="2">
    <location>
        <position position="1"/>
    </location>
</feature>
<organism evidence="2 3">
    <name type="scientific">Eiseniibacteriota bacterium</name>
    <dbReference type="NCBI Taxonomy" id="2212470"/>
    <lineage>
        <taxon>Bacteria</taxon>
        <taxon>Candidatus Eiseniibacteriota</taxon>
    </lineage>
</organism>
<name>A0A956SDW6_UNCEI</name>
<dbReference type="Proteomes" id="UP000739538">
    <property type="component" value="Unassembled WGS sequence"/>
</dbReference>
<comment type="caution">
    <text evidence="2">The sequence shown here is derived from an EMBL/GenBank/DDBJ whole genome shotgun (WGS) entry which is preliminary data.</text>
</comment>
<evidence type="ECO:0000313" key="2">
    <source>
        <dbReference type="EMBL" id="MCA9757087.1"/>
    </source>
</evidence>
<dbReference type="AlphaFoldDB" id="A0A956SDW6"/>
<proteinExistence type="predicted"/>
<gene>
    <name evidence="2" type="ORF">KDA27_14880</name>
</gene>
<dbReference type="EMBL" id="JAGQHS010000081">
    <property type="protein sequence ID" value="MCA9757087.1"/>
    <property type="molecule type" value="Genomic_DNA"/>
</dbReference>
<reference evidence="2" key="2">
    <citation type="journal article" date="2021" name="Microbiome">
        <title>Successional dynamics and alternative stable states in a saline activated sludge microbial community over 9 years.</title>
        <authorList>
            <person name="Wang Y."/>
            <person name="Ye J."/>
            <person name="Ju F."/>
            <person name="Liu L."/>
            <person name="Boyd J.A."/>
            <person name="Deng Y."/>
            <person name="Parks D.H."/>
            <person name="Jiang X."/>
            <person name="Yin X."/>
            <person name="Woodcroft B.J."/>
            <person name="Tyson G.W."/>
            <person name="Hugenholtz P."/>
            <person name="Polz M.F."/>
            <person name="Zhang T."/>
        </authorList>
    </citation>
    <scope>NUCLEOTIDE SEQUENCE</scope>
    <source>
        <strain evidence="2">HKST-UBA02</strain>
    </source>
</reference>